<dbReference type="Proteomes" id="UP000265520">
    <property type="component" value="Unassembled WGS sequence"/>
</dbReference>
<organism evidence="1 2">
    <name type="scientific">Trifolium medium</name>
    <dbReference type="NCBI Taxonomy" id="97028"/>
    <lineage>
        <taxon>Eukaryota</taxon>
        <taxon>Viridiplantae</taxon>
        <taxon>Streptophyta</taxon>
        <taxon>Embryophyta</taxon>
        <taxon>Tracheophyta</taxon>
        <taxon>Spermatophyta</taxon>
        <taxon>Magnoliopsida</taxon>
        <taxon>eudicotyledons</taxon>
        <taxon>Gunneridae</taxon>
        <taxon>Pentapetalae</taxon>
        <taxon>rosids</taxon>
        <taxon>fabids</taxon>
        <taxon>Fabales</taxon>
        <taxon>Fabaceae</taxon>
        <taxon>Papilionoideae</taxon>
        <taxon>50 kb inversion clade</taxon>
        <taxon>NPAAA clade</taxon>
        <taxon>Hologalegina</taxon>
        <taxon>IRL clade</taxon>
        <taxon>Trifolieae</taxon>
        <taxon>Trifolium</taxon>
    </lineage>
</organism>
<keyword evidence="2" id="KW-1185">Reference proteome</keyword>
<evidence type="ECO:0000313" key="1">
    <source>
        <dbReference type="EMBL" id="MCI10479.1"/>
    </source>
</evidence>
<feature type="non-terminal residue" evidence="1">
    <location>
        <position position="143"/>
    </location>
</feature>
<dbReference type="PANTHER" id="PTHR48462:SF1">
    <property type="entry name" value="PROTEIN, PUTATIVE-RELATED"/>
    <property type="match status" value="1"/>
</dbReference>
<proteinExistence type="predicted"/>
<sequence>MSSIECRTILKYRLMIPLFPVDERVGISVKKETHMNFLADPLEGRYTLRPTDVLVYGWIEGRHACVDLIGVSPLVGLTTGEFTVGQASLKAGSSKVAKHERACSDNQHTFIPFAFETFGFLTPEAVDILKRVQRVMHNNVVSP</sequence>
<reference evidence="1 2" key="1">
    <citation type="journal article" date="2018" name="Front. Plant Sci.">
        <title>Red Clover (Trifolium pratense) and Zigzag Clover (T. medium) - A Picture of Genomic Similarities and Differences.</title>
        <authorList>
            <person name="Dluhosova J."/>
            <person name="Istvanek J."/>
            <person name="Nedelnik J."/>
            <person name="Repkova J."/>
        </authorList>
    </citation>
    <scope>NUCLEOTIDE SEQUENCE [LARGE SCALE GENOMIC DNA]</scope>
    <source>
        <strain evidence="2">cv. 10/8</strain>
        <tissue evidence="1">Leaf</tissue>
    </source>
</reference>
<dbReference type="EMBL" id="LXQA010076380">
    <property type="protein sequence ID" value="MCI10479.1"/>
    <property type="molecule type" value="Genomic_DNA"/>
</dbReference>
<protein>
    <submittedName>
        <fullName evidence="1">Auxilin-like protein</fullName>
    </submittedName>
</protein>
<name>A0A392PG65_9FABA</name>
<evidence type="ECO:0000313" key="2">
    <source>
        <dbReference type="Proteomes" id="UP000265520"/>
    </source>
</evidence>
<dbReference type="PANTHER" id="PTHR48462">
    <property type="entry name" value="PROTEIN, PUTATIVE-RELATED"/>
    <property type="match status" value="1"/>
</dbReference>
<accession>A0A392PG65</accession>
<dbReference type="AlphaFoldDB" id="A0A392PG65"/>
<comment type="caution">
    <text evidence="1">The sequence shown here is derived from an EMBL/GenBank/DDBJ whole genome shotgun (WGS) entry which is preliminary data.</text>
</comment>